<dbReference type="FunFam" id="1.20.1270.50:FF:000004">
    <property type="entry name" value="alpha-mannosidase 2C1 isoform X1"/>
    <property type="match status" value="1"/>
</dbReference>
<dbReference type="Pfam" id="PF01074">
    <property type="entry name" value="Glyco_hydro_38N"/>
    <property type="match status" value="1"/>
</dbReference>
<protein>
    <submittedName>
        <fullName evidence="7">Alpha-mannosidase</fullName>
    </submittedName>
</protein>
<dbReference type="Gene3D" id="2.60.40.2220">
    <property type="match status" value="1"/>
</dbReference>
<dbReference type="InterPro" id="IPR037094">
    <property type="entry name" value="Glyco_hydro_38_cen_sf"/>
</dbReference>
<evidence type="ECO:0000259" key="6">
    <source>
        <dbReference type="SMART" id="SM00872"/>
    </source>
</evidence>
<dbReference type="GO" id="GO:0030246">
    <property type="term" value="F:carbohydrate binding"/>
    <property type="evidence" value="ECO:0007669"/>
    <property type="project" value="InterPro"/>
</dbReference>
<dbReference type="Pfam" id="PF09261">
    <property type="entry name" value="Alpha-mann_mid"/>
    <property type="match status" value="1"/>
</dbReference>
<keyword evidence="2" id="KW-0479">Metal-binding</keyword>
<dbReference type="Pfam" id="PF07748">
    <property type="entry name" value="Glyco_hydro_38C"/>
    <property type="match status" value="1"/>
</dbReference>
<reference evidence="7 8" key="1">
    <citation type="submission" date="2019-11" db="EMBL/GenBank/DDBJ databases">
        <title>Draft genome sequences of five Paenibacillus species of dairy origin.</title>
        <authorList>
            <person name="Olajide A.M."/>
            <person name="Chen S."/>
            <person name="Lapointe G."/>
        </authorList>
    </citation>
    <scope>NUCLEOTIDE SEQUENCE [LARGE SCALE GENOMIC DNA]</scope>
    <source>
        <strain evidence="7 8">3CT49</strain>
    </source>
</reference>
<dbReference type="AlphaFoldDB" id="A0A6N8F712"/>
<dbReference type="Gene3D" id="2.70.98.30">
    <property type="entry name" value="Golgi alpha-mannosidase II, domain 4"/>
    <property type="match status" value="1"/>
</dbReference>
<dbReference type="InterPro" id="IPR041147">
    <property type="entry name" value="GH38_C"/>
</dbReference>
<dbReference type="InterPro" id="IPR011330">
    <property type="entry name" value="Glyco_hydro/deAcase_b/a-brl"/>
</dbReference>
<feature type="domain" description="Glycoside hydrolase family 38 central" evidence="6">
    <location>
        <begin position="503"/>
        <end position="581"/>
    </location>
</feature>
<evidence type="ECO:0000313" key="8">
    <source>
        <dbReference type="Proteomes" id="UP000442469"/>
    </source>
</evidence>
<evidence type="ECO:0000256" key="4">
    <source>
        <dbReference type="ARBA" id="ARBA00023295"/>
    </source>
</evidence>
<comment type="similarity">
    <text evidence="1">Belongs to the glycosyl hydrolase 38 family.</text>
</comment>
<name>A0A6N8F712_PAEMA</name>
<evidence type="ECO:0000256" key="3">
    <source>
        <dbReference type="ARBA" id="ARBA00022801"/>
    </source>
</evidence>
<dbReference type="Pfam" id="PF17677">
    <property type="entry name" value="Glyco_hydro38C2"/>
    <property type="match status" value="1"/>
</dbReference>
<dbReference type="GO" id="GO:0004559">
    <property type="term" value="F:alpha-mannosidase activity"/>
    <property type="evidence" value="ECO:0007669"/>
    <property type="project" value="InterPro"/>
</dbReference>
<dbReference type="InterPro" id="IPR054723">
    <property type="entry name" value="Ams1-like_N"/>
</dbReference>
<evidence type="ECO:0000313" key="7">
    <source>
        <dbReference type="EMBL" id="MUG26461.1"/>
    </source>
</evidence>
<comment type="caution">
    <text evidence="7">The sequence shown here is derived from an EMBL/GenBank/DDBJ whole genome shotgun (WGS) entry which is preliminary data.</text>
</comment>
<dbReference type="GO" id="GO:0006013">
    <property type="term" value="P:mannose metabolic process"/>
    <property type="evidence" value="ECO:0007669"/>
    <property type="project" value="InterPro"/>
</dbReference>
<evidence type="ECO:0000256" key="5">
    <source>
        <dbReference type="SAM" id="MobiDB-lite"/>
    </source>
</evidence>
<accession>A0A6N8F712</accession>
<dbReference type="PANTHER" id="PTHR46017">
    <property type="entry name" value="ALPHA-MANNOSIDASE 2C1"/>
    <property type="match status" value="1"/>
</dbReference>
<feature type="region of interest" description="Disordered" evidence="5">
    <location>
        <begin position="921"/>
        <end position="940"/>
    </location>
</feature>
<sequence>MPYETNQIMTQKAKQRLTKLESYIYRPVETLAVTAWVTREPVPYAERKSGKQTELKAGGKWGELWDCAWFHFRGEVPEALAGSKVVLLIDISGELCLVDKEGVPYQGLTNASSGFDYSLGRPGKRVVDVSPAAKGGETIDLWGDGGNNDLFGEFRSGTLQEACIAVCNEEARSLYYDLEVLIELAEQLPETSARKARVLQAVYEAANLLAEINDETVRLAKERVSGELAMRGGDPVLTVSAIGHAHIDLAWLWPIRETIRKGARTFSTALRNLEKYPDYVFGASQPQLYQWMKEHYPQLYERVKERVREGRWEAQGAMWVEPDTNISGGEALVRQILYGKRFFREEFGREMKVLWLPDVFGYTGSLPQLLKKSGVDYMMTQKLSWSTYNTHPHHSFMWEGIDGTKVLTHLPPEDTYNSPAAPRSLAKIERSYLDRNVSGHAMMLFGIGDGGGGPGEEHLERLAREKNLLGLPPVVQEPALAFFRRLEQEAARFHTYRGELYLEKHQGTLTTQARNKWYNRKLEKALRELEFAASLLWALGGGAYPAGRLEAIWKEVLLYQFHDILPGSSITRVYDESLARYEALFGEVRPMIEEMYGRVAVLAGLANEPVLFNSLPWERREWVEYGGRWHFVSVPGMGWRPLREASSEMLEVRPEPGAGGEVLVAEERRLENGGLAIRFHEDGSIASVYDKAAAREVLRDGARANVFTVYHDDGDAWDFPRDYRETVAGAMKLVKVSPFVQGPKAVVKQEYRFGDSVLTQKISLFQGGGTLQFETEADWRESAKMLRVAFPVNVVSEQANCEIQFGVIKRPTSRNNRIEFARDEICAHHYIDLSQPDYGVALLNDSKYGHSVDGNVIDLNLLRSPGYPDPAADRAQHKFTYALYPHAGDLIEAGVYRKGYELNVPLTVVGPGTVVDGENAGESGVRTGGGNAGNTGGGTVGKHADKTVSEHDGKIVGGHDGKIIGEHDGKIIGEHDDKIVGEHDGKIVGGHDGKIVGAHGDKINGELVRLRQFVQIDHPNVMVEAVKKAEDSDHLIVRLYETAGAGARAGLAFGFECSAIEEADLLENPLRLLAEGESRINLQFTPFEIKTIRVRL</sequence>
<evidence type="ECO:0000256" key="1">
    <source>
        <dbReference type="ARBA" id="ARBA00009792"/>
    </source>
</evidence>
<dbReference type="GO" id="GO:0009313">
    <property type="term" value="P:oligosaccharide catabolic process"/>
    <property type="evidence" value="ECO:0007669"/>
    <property type="project" value="TreeGrafter"/>
</dbReference>
<gene>
    <name evidence="7" type="ORF">GNQ08_29385</name>
</gene>
<dbReference type="RefSeq" id="WP_124333220.1">
    <property type="nucleotide sequence ID" value="NZ_BGML01000011.1"/>
</dbReference>
<dbReference type="InterPro" id="IPR011013">
    <property type="entry name" value="Gal_mutarotase_sf_dom"/>
</dbReference>
<evidence type="ECO:0000256" key="2">
    <source>
        <dbReference type="ARBA" id="ARBA00022723"/>
    </source>
</evidence>
<dbReference type="CDD" id="cd10789">
    <property type="entry name" value="GH38N_AMII_ER_cytosolic"/>
    <property type="match status" value="1"/>
</dbReference>
<dbReference type="Gene3D" id="1.20.1270.50">
    <property type="entry name" value="Glycoside hydrolase family 38, central domain"/>
    <property type="match status" value="1"/>
</dbReference>
<dbReference type="Gene3D" id="3.20.110.10">
    <property type="entry name" value="Glycoside hydrolase 38, N terminal domain"/>
    <property type="match status" value="1"/>
</dbReference>
<dbReference type="PANTHER" id="PTHR46017:SF1">
    <property type="entry name" value="ALPHA-MANNOSIDASE 2C1"/>
    <property type="match status" value="1"/>
</dbReference>
<organism evidence="7 8">
    <name type="scientific">Paenibacillus macerans</name>
    <name type="common">Bacillus macerans</name>
    <dbReference type="NCBI Taxonomy" id="44252"/>
    <lineage>
        <taxon>Bacteria</taxon>
        <taxon>Bacillati</taxon>
        <taxon>Bacillota</taxon>
        <taxon>Bacilli</taxon>
        <taxon>Bacillales</taxon>
        <taxon>Paenibacillaceae</taxon>
        <taxon>Paenibacillus</taxon>
    </lineage>
</organism>
<dbReference type="InterPro" id="IPR027291">
    <property type="entry name" value="Glyco_hydro_38_N_sf"/>
</dbReference>
<dbReference type="InterPro" id="IPR000602">
    <property type="entry name" value="Glyco_hydro_38_N"/>
</dbReference>
<dbReference type="SMART" id="SM00872">
    <property type="entry name" value="Alpha-mann_mid"/>
    <property type="match status" value="1"/>
</dbReference>
<keyword evidence="3" id="KW-0378">Hydrolase</keyword>
<dbReference type="InterPro" id="IPR011682">
    <property type="entry name" value="Glyco_hydro_38_C"/>
</dbReference>
<dbReference type="EMBL" id="WNZZ01000044">
    <property type="protein sequence ID" value="MUG26461.1"/>
    <property type="molecule type" value="Genomic_DNA"/>
</dbReference>
<dbReference type="SUPFAM" id="SSF88688">
    <property type="entry name" value="Families 57/38 glycoside transferase middle domain"/>
    <property type="match status" value="1"/>
</dbReference>
<dbReference type="SUPFAM" id="SSF88713">
    <property type="entry name" value="Glycoside hydrolase/deacetylase"/>
    <property type="match status" value="1"/>
</dbReference>
<proteinExistence type="inferred from homology"/>
<dbReference type="Proteomes" id="UP000442469">
    <property type="component" value="Unassembled WGS sequence"/>
</dbReference>
<keyword evidence="4" id="KW-0326">Glycosidase</keyword>
<dbReference type="FunFam" id="3.20.110.10:FF:000002">
    <property type="entry name" value="alpha-mannosidase 2C1 isoform X1"/>
    <property type="match status" value="1"/>
</dbReference>
<dbReference type="InterPro" id="IPR028995">
    <property type="entry name" value="Glyco_hydro_57/38_cen_sf"/>
</dbReference>
<dbReference type="InterPro" id="IPR015341">
    <property type="entry name" value="Glyco_hydro_38_cen"/>
</dbReference>
<dbReference type="SUPFAM" id="SSF74650">
    <property type="entry name" value="Galactose mutarotase-like"/>
    <property type="match status" value="2"/>
</dbReference>
<feature type="compositionally biased region" description="Gly residues" evidence="5">
    <location>
        <begin position="926"/>
        <end position="940"/>
    </location>
</feature>
<dbReference type="GO" id="GO:0046872">
    <property type="term" value="F:metal ion binding"/>
    <property type="evidence" value="ECO:0007669"/>
    <property type="project" value="UniProtKB-KW"/>
</dbReference>
<dbReference type="Pfam" id="PF22907">
    <property type="entry name" value="Ams1-like_1st"/>
    <property type="match status" value="1"/>
</dbReference>